<accession>A0AAV5DHC5</accession>
<dbReference type="SUPFAM" id="SSF56112">
    <property type="entry name" value="Protein kinase-like (PK-like)"/>
    <property type="match status" value="1"/>
</dbReference>
<dbReference type="InterPro" id="IPR013783">
    <property type="entry name" value="Ig-like_fold"/>
</dbReference>
<dbReference type="Pfam" id="PF00635">
    <property type="entry name" value="Motile_Sperm"/>
    <property type="match status" value="1"/>
</dbReference>
<dbReference type="Gene3D" id="1.10.510.10">
    <property type="entry name" value="Transferase(Phosphotransferase) domain 1"/>
    <property type="match status" value="1"/>
</dbReference>
<name>A0AAV5DHC5_ELECO</name>
<reference evidence="2" key="2">
    <citation type="submission" date="2021-12" db="EMBL/GenBank/DDBJ databases">
        <title>Resequencing data analysis of finger millet.</title>
        <authorList>
            <person name="Hatakeyama M."/>
            <person name="Aluri S."/>
            <person name="Balachadran M.T."/>
            <person name="Sivarajan S.R."/>
            <person name="Poveda L."/>
            <person name="Shimizu-Inatsugi R."/>
            <person name="Schlapbach R."/>
            <person name="Sreeman S.M."/>
            <person name="Shimizu K.K."/>
        </authorList>
    </citation>
    <scope>NUCLEOTIDE SEQUENCE</scope>
</reference>
<dbReference type="InterPro" id="IPR008962">
    <property type="entry name" value="PapD-like_sf"/>
</dbReference>
<sequence length="255" mass="28256">MLTHGDVLDYVPVDGDLVVGVLTGGSQLDNTLVHGGKGFLPKGVIAVKKLFNSHTMDDKMFHREVETMMVTHPNIVRLLGGYCAPEYLCHGKMSPKSDIYSFGMIVLELVTGCKENPTIAKVNLFTNDMLGIEPLDVQLPFELNKQLSCSIELENDTDDYIAFSISTTSIRSYSINPNKDIVPPRSKTTVTITMEPEGKPLLERCKDDFYVYSTRVDRSMLDIAVTDATFKETLDEVVDKVNLAIILDKSALSVD</sequence>
<comment type="caution">
    <text evidence="2">The sequence shown here is derived from an EMBL/GenBank/DDBJ whole genome shotgun (WGS) entry which is preliminary data.</text>
</comment>
<dbReference type="InterPro" id="IPR011009">
    <property type="entry name" value="Kinase-like_dom_sf"/>
</dbReference>
<dbReference type="AlphaFoldDB" id="A0AAV5DHC5"/>
<dbReference type="Gene3D" id="3.30.200.20">
    <property type="entry name" value="Phosphorylase Kinase, domain 1"/>
    <property type="match status" value="1"/>
</dbReference>
<evidence type="ECO:0000313" key="2">
    <source>
        <dbReference type="EMBL" id="GJN09600.1"/>
    </source>
</evidence>
<feature type="domain" description="MSP" evidence="1">
    <location>
        <begin position="129"/>
        <end position="248"/>
    </location>
</feature>
<organism evidence="2 3">
    <name type="scientific">Eleusine coracana subsp. coracana</name>
    <dbReference type="NCBI Taxonomy" id="191504"/>
    <lineage>
        <taxon>Eukaryota</taxon>
        <taxon>Viridiplantae</taxon>
        <taxon>Streptophyta</taxon>
        <taxon>Embryophyta</taxon>
        <taxon>Tracheophyta</taxon>
        <taxon>Spermatophyta</taxon>
        <taxon>Magnoliopsida</taxon>
        <taxon>Liliopsida</taxon>
        <taxon>Poales</taxon>
        <taxon>Poaceae</taxon>
        <taxon>PACMAD clade</taxon>
        <taxon>Chloridoideae</taxon>
        <taxon>Cynodonteae</taxon>
        <taxon>Eleusininae</taxon>
        <taxon>Eleusine</taxon>
    </lineage>
</organism>
<protein>
    <recommendedName>
        <fullName evidence="1">MSP domain-containing protein</fullName>
    </recommendedName>
</protein>
<gene>
    <name evidence="2" type="primary">ga27621</name>
    <name evidence="2" type="ORF">PR202_ga27621</name>
</gene>
<reference evidence="2" key="1">
    <citation type="journal article" date="2018" name="DNA Res.">
        <title>Multiple hybrid de novo genome assembly of finger millet, an orphan allotetraploid crop.</title>
        <authorList>
            <person name="Hatakeyama M."/>
            <person name="Aluri S."/>
            <person name="Balachadran M.T."/>
            <person name="Sivarajan S.R."/>
            <person name="Patrignani A."/>
            <person name="Gruter S."/>
            <person name="Poveda L."/>
            <person name="Shimizu-Inatsugi R."/>
            <person name="Baeten J."/>
            <person name="Francoijs K.J."/>
            <person name="Nataraja K.N."/>
            <person name="Reddy Y.A.N."/>
            <person name="Phadnis S."/>
            <person name="Ravikumar R.L."/>
            <person name="Schlapbach R."/>
            <person name="Sreeman S.M."/>
            <person name="Shimizu K.K."/>
        </authorList>
    </citation>
    <scope>NUCLEOTIDE SEQUENCE</scope>
</reference>
<evidence type="ECO:0000259" key="1">
    <source>
        <dbReference type="PROSITE" id="PS50202"/>
    </source>
</evidence>
<dbReference type="PANTHER" id="PTHR45707">
    <property type="entry name" value="C2 CALCIUM/LIPID-BINDING PLANT PHOSPHORIBOSYLTRANSFERASE FAMILY PROTEIN"/>
    <property type="match status" value="1"/>
</dbReference>
<dbReference type="PANTHER" id="PTHR45707:SF50">
    <property type="entry name" value="VESICLE-ASSOCIATED PROTEIN 1-1"/>
    <property type="match status" value="1"/>
</dbReference>
<dbReference type="Gene3D" id="2.60.40.10">
    <property type="entry name" value="Immunoglobulins"/>
    <property type="match status" value="1"/>
</dbReference>
<dbReference type="Pfam" id="PF07714">
    <property type="entry name" value="PK_Tyr_Ser-Thr"/>
    <property type="match status" value="1"/>
</dbReference>
<dbReference type="SUPFAM" id="SSF49354">
    <property type="entry name" value="PapD-like"/>
    <property type="match status" value="1"/>
</dbReference>
<keyword evidence="3" id="KW-1185">Reference proteome</keyword>
<evidence type="ECO:0000313" key="3">
    <source>
        <dbReference type="Proteomes" id="UP001054889"/>
    </source>
</evidence>
<dbReference type="GO" id="GO:0004672">
    <property type="term" value="F:protein kinase activity"/>
    <property type="evidence" value="ECO:0007669"/>
    <property type="project" value="InterPro"/>
</dbReference>
<dbReference type="InterPro" id="IPR000535">
    <property type="entry name" value="MSP_dom"/>
</dbReference>
<dbReference type="InterPro" id="IPR001245">
    <property type="entry name" value="Ser-Thr/Tyr_kinase_cat_dom"/>
</dbReference>
<dbReference type="Proteomes" id="UP001054889">
    <property type="component" value="Unassembled WGS sequence"/>
</dbReference>
<dbReference type="PROSITE" id="PS50202">
    <property type="entry name" value="MSP"/>
    <property type="match status" value="1"/>
</dbReference>
<proteinExistence type="predicted"/>
<dbReference type="EMBL" id="BQKI01000016">
    <property type="protein sequence ID" value="GJN09600.1"/>
    <property type="molecule type" value="Genomic_DNA"/>
</dbReference>